<dbReference type="EMBL" id="JAWJAV010000001">
    <property type="protein sequence ID" value="MDV2620555.1"/>
    <property type="molecule type" value="Genomic_DNA"/>
</dbReference>
<evidence type="ECO:0000256" key="7">
    <source>
        <dbReference type="ARBA" id="ARBA00023239"/>
    </source>
</evidence>
<dbReference type="GO" id="GO:0008460">
    <property type="term" value="F:dTDP-glucose 4,6-dehydratase activity"/>
    <property type="evidence" value="ECO:0007669"/>
    <property type="project" value="UniProtKB-EC"/>
</dbReference>
<dbReference type="InterPro" id="IPR016040">
    <property type="entry name" value="NAD(P)-bd_dom"/>
</dbReference>
<dbReference type="SUPFAM" id="SSF51735">
    <property type="entry name" value="NAD(P)-binding Rossmann-fold domains"/>
    <property type="match status" value="1"/>
</dbReference>
<comment type="cofactor">
    <cofactor evidence="2 8">
        <name>NAD(+)</name>
        <dbReference type="ChEBI" id="CHEBI:57540"/>
    </cofactor>
</comment>
<dbReference type="InterPro" id="IPR036291">
    <property type="entry name" value="NAD(P)-bd_dom_sf"/>
</dbReference>
<dbReference type="InterPro" id="IPR005888">
    <property type="entry name" value="dTDP_Gluc_deHydtase"/>
</dbReference>
<dbReference type="Gene3D" id="3.40.50.720">
    <property type="entry name" value="NAD(P)-binding Rossmann-like Domain"/>
    <property type="match status" value="1"/>
</dbReference>
<proteinExistence type="inferred from homology"/>
<dbReference type="CDD" id="cd05246">
    <property type="entry name" value="dTDP_GD_SDR_e"/>
    <property type="match status" value="1"/>
</dbReference>
<evidence type="ECO:0000256" key="4">
    <source>
        <dbReference type="ARBA" id="ARBA00011990"/>
    </source>
</evidence>
<evidence type="ECO:0000256" key="1">
    <source>
        <dbReference type="ARBA" id="ARBA00001539"/>
    </source>
</evidence>
<comment type="catalytic activity">
    <reaction evidence="1 8">
        <text>dTDP-alpha-D-glucose = dTDP-4-dehydro-6-deoxy-alpha-D-glucose + H2O</text>
        <dbReference type="Rhea" id="RHEA:17221"/>
        <dbReference type="ChEBI" id="CHEBI:15377"/>
        <dbReference type="ChEBI" id="CHEBI:57477"/>
        <dbReference type="ChEBI" id="CHEBI:57649"/>
        <dbReference type="EC" id="4.2.1.46"/>
    </reaction>
</comment>
<comment type="caution">
    <text evidence="10">The sequence shown here is derived from an EMBL/GenBank/DDBJ whole genome shotgun (WGS) entry which is preliminary data.</text>
</comment>
<evidence type="ECO:0000259" key="9">
    <source>
        <dbReference type="Pfam" id="PF16363"/>
    </source>
</evidence>
<evidence type="ECO:0000256" key="2">
    <source>
        <dbReference type="ARBA" id="ARBA00001911"/>
    </source>
</evidence>
<reference evidence="10" key="1">
    <citation type="journal article" date="2023" name="PeerJ">
        <title>Selection and evaluation of lactic acid bacteria from chicken feces in Thailand as potential probiotics.</title>
        <authorList>
            <person name="Khurajog B."/>
            <person name="Disastra Y."/>
            <person name="Lawwyne L.D."/>
            <person name="Sirichokchatchawan W."/>
            <person name="Niyomtham W."/>
            <person name="Yindee J."/>
            <person name="Hampson D.J."/>
            <person name="Prapasarakul N."/>
        </authorList>
    </citation>
    <scope>NUCLEOTIDE SEQUENCE</scope>
    <source>
        <strain evidence="10">BF9</strain>
    </source>
</reference>
<dbReference type="NCBIfam" id="TIGR01181">
    <property type="entry name" value="dTDP_gluc_dehyt"/>
    <property type="match status" value="1"/>
</dbReference>
<dbReference type="AlphaFoldDB" id="A0AAW8YCA1"/>
<feature type="domain" description="NAD(P)-binding" evidence="9">
    <location>
        <begin position="4"/>
        <end position="317"/>
    </location>
</feature>
<dbReference type="GeneID" id="57366050"/>
<reference evidence="10" key="2">
    <citation type="submission" date="2023-10" db="EMBL/GenBank/DDBJ databases">
        <authorList>
            <person name="Khurajog B."/>
        </authorList>
    </citation>
    <scope>NUCLEOTIDE SEQUENCE</scope>
    <source>
        <strain evidence="10">BF9</strain>
    </source>
</reference>
<evidence type="ECO:0000256" key="8">
    <source>
        <dbReference type="RuleBase" id="RU004473"/>
    </source>
</evidence>
<evidence type="ECO:0000313" key="11">
    <source>
        <dbReference type="Proteomes" id="UP001280897"/>
    </source>
</evidence>
<name>A0AAW8YCA1_PEDAC</name>
<gene>
    <name evidence="10" type="primary">rfbB</name>
    <name evidence="10" type="ORF">R0G89_02230</name>
</gene>
<dbReference type="Pfam" id="PF16363">
    <property type="entry name" value="GDP_Man_Dehyd"/>
    <property type="match status" value="1"/>
</dbReference>
<protein>
    <recommendedName>
        <fullName evidence="5 8">dTDP-glucose 4,6-dehydratase</fullName>
        <ecNumber evidence="4 8">4.2.1.46</ecNumber>
    </recommendedName>
</protein>
<dbReference type="GO" id="GO:0009225">
    <property type="term" value="P:nucleotide-sugar metabolic process"/>
    <property type="evidence" value="ECO:0007669"/>
    <property type="project" value="InterPro"/>
</dbReference>
<dbReference type="Gene3D" id="3.90.25.10">
    <property type="entry name" value="UDP-galactose 4-epimerase, domain 1"/>
    <property type="match status" value="1"/>
</dbReference>
<evidence type="ECO:0000313" key="10">
    <source>
        <dbReference type="EMBL" id="MDV2620555.1"/>
    </source>
</evidence>
<comment type="similarity">
    <text evidence="3 8">Belongs to the NAD(P)-dependent epimerase/dehydratase family. dTDP-glucose dehydratase subfamily.</text>
</comment>
<dbReference type="RefSeq" id="WP_008841293.1">
    <property type="nucleotide sequence ID" value="NZ_CAKMBA010000001.1"/>
</dbReference>
<accession>A0AAW8YCA1</accession>
<evidence type="ECO:0000256" key="6">
    <source>
        <dbReference type="ARBA" id="ARBA00023027"/>
    </source>
</evidence>
<dbReference type="PANTHER" id="PTHR43000">
    <property type="entry name" value="DTDP-D-GLUCOSE 4,6-DEHYDRATASE-RELATED"/>
    <property type="match status" value="1"/>
</dbReference>
<keyword evidence="7 8" id="KW-0456">Lyase</keyword>
<dbReference type="EC" id="4.2.1.46" evidence="4 8"/>
<organism evidence="10 11">
    <name type="scientific">Pediococcus acidilactici</name>
    <dbReference type="NCBI Taxonomy" id="1254"/>
    <lineage>
        <taxon>Bacteria</taxon>
        <taxon>Bacillati</taxon>
        <taxon>Bacillota</taxon>
        <taxon>Bacilli</taxon>
        <taxon>Lactobacillales</taxon>
        <taxon>Lactobacillaceae</taxon>
        <taxon>Pediococcus</taxon>
        <taxon>Pediococcus acidilactici group</taxon>
    </lineage>
</organism>
<evidence type="ECO:0000256" key="5">
    <source>
        <dbReference type="ARBA" id="ARBA00016977"/>
    </source>
</evidence>
<dbReference type="KEGG" id="paci:A4V11_02465"/>
<sequence length="331" mass="37461">MRILVTGGAGFIGANFMNMWVPRRPKFEFLNLDKLTYAANLDNLTVSQESNYHFCRGDITDRLQVRQIFQDFRPEVVINFAAESHVDQSIVDPAKFITTNVNGTFNLIEEFKELWAEDYTHKRFHQVSTDEVYGFLGATGSFTEASPYQPSSPYSASKASADLLVQSYGRTFGVPISITNASNNFGPYQHPEKLIPKVIFNALRGEPIPLYGTGENVRDWLYVSDHCEAIWQVVFQAKSGARFNVGADHPLSNQQLVGELLAILAEMTGKSVEQYTQLVQHVKDRPGHDFRYAIDASLLEQQLGWQPQTEFRAGLRATVDFYLQQYQKGKL</sequence>
<dbReference type="Proteomes" id="UP001280897">
    <property type="component" value="Unassembled WGS sequence"/>
</dbReference>
<evidence type="ECO:0000256" key="3">
    <source>
        <dbReference type="ARBA" id="ARBA00008178"/>
    </source>
</evidence>
<keyword evidence="6" id="KW-0520">NAD</keyword>